<sequence>LGDAATALLTALAAEVRRSWAGGFPTGPVDPSLRYHIAALTRLALPAEICCRLAEGFAFYALYPEAYLEAAAALAGTRPVTVIGIRSIGLTLGAVVAGACDAKGFVSVRPVGHPFRREIRVDPGLAADLLRDPETIYAVVDEGPGLSGSSFGAVADWLEARGVDRGRIRFFPGHAGDPGVQASPAHRERWHRAARHVVEFDALALRPRQPWHALDRWIEDLAGGPGRLQDLSGGAWRECLSLPPDRWPPAHRQQERRKFRLDTGVRRFLVKFAGLGRHGCDKLRRARALHDAGFGPEPVGYRRGFLVERWIDGARPLDPHAGDRPALLRRLGAYLGFRARRFPATPESGATLPALAEMLRHNAAEALGEDAGRVFGRLARSARRLEGRVCRVETDNRLHRWEWLLDRDGAVLKTDALDHCAAHDLVGCQDIAWDVAGAAVEFDLDPDEQAELQAQVGNEAGRPMDPDLLRFLGPCYAAFQLGSWSMARAADNDPDEAVRLDREVSRYARHLRGFLSSH</sequence>
<name>A0A0A0D1I8_9PROT</name>
<dbReference type="RefSeq" id="WP_034844799.1">
    <property type="nucleotide sequence ID" value="NZ_JANX01000418.1"/>
</dbReference>
<evidence type="ECO:0000313" key="1">
    <source>
        <dbReference type="EMBL" id="KGM31894.1"/>
    </source>
</evidence>
<dbReference type="AlphaFoldDB" id="A0A0A0D1I8"/>
<comment type="caution">
    <text evidence="1">The sequence shown here is derived from an EMBL/GenBank/DDBJ whole genome shotgun (WGS) entry which is preliminary data.</text>
</comment>
<dbReference type="EMBL" id="JANX01000418">
    <property type="protein sequence ID" value="KGM31894.1"/>
    <property type="molecule type" value="Genomic_DNA"/>
</dbReference>
<organism evidence="1 2">
    <name type="scientific">Inquilinus limosus MP06</name>
    <dbReference type="NCBI Taxonomy" id="1398085"/>
    <lineage>
        <taxon>Bacteria</taxon>
        <taxon>Pseudomonadati</taxon>
        <taxon>Pseudomonadota</taxon>
        <taxon>Alphaproteobacteria</taxon>
        <taxon>Rhodospirillales</taxon>
        <taxon>Rhodospirillaceae</taxon>
        <taxon>Inquilinus</taxon>
    </lineage>
</organism>
<accession>A0A0A0D1I8</accession>
<dbReference type="OrthoDB" id="7592571at2"/>
<feature type="non-terminal residue" evidence="1">
    <location>
        <position position="1"/>
    </location>
</feature>
<protein>
    <submittedName>
        <fullName evidence="1">Uncharacterized protein</fullName>
    </submittedName>
</protein>
<gene>
    <name evidence="1" type="ORF">P409_24600</name>
</gene>
<reference evidence="1 2" key="1">
    <citation type="submission" date="2014-01" db="EMBL/GenBank/DDBJ databases">
        <title>Genome sequence determination for a cystic fibrosis isolate, Inquilinus limosus.</title>
        <authorList>
            <person name="Pino M."/>
            <person name="Di Conza J."/>
            <person name="Gutkind G."/>
        </authorList>
    </citation>
    <scope>NUCLEOTIDE SEQUENCE [LARGE SCALE GENOMIC DNA]</scope>
    <source>
        <strain evidence="1 2">MP06</strain>
    </source>
</reference>
<evidence type="ECO:0000313" key="2">
    <source>
        <dbReference type="Proteomes" id="UP000029995"/>
    </source>
</evidence>
<proteinExistence type="predicted"/>
<dbReference type="Proteomes" id="UP000029995">
    <property type="component" value="Unassembled WGS sequence"/>
</dbReference>